<dbReference type="STRING" id="1434111.MSLAZ_0365"/>
<dbReference type="PATRIC" id="fig|1434111.4.peg.462"/>
<keyword evidence="2" id="KW-0808">Transferase</keyword>
<dbReference type="PROSITE" id="PS51257">
    <property type="entry name" value="PROKAR_LIPOPROTEIN"/>
    <property type="match status" value="1"/>
</dbReference>
<dbReference type="KEGG" id="mls:MSLAZ_0365"/>
<dbReference type="EC" id="3.4.-.-" evidence="2"/>
<gene>
    <name evidence="2" type="ORF">MSLAZ_0365</name>
</gene>
<feature type="compositionally biased region" description="Acidic residues" evidence="1">
    <location>
        <begin position="71"/>
        <end position="112"/>
    </location>
</feature>
<dbReference type="EMBL" id="CP009515">
    <property type="protein sequence ID" value="AKB73626.1"/>
    <property type="molecule type" value="Genomic_DNA"/>
</dbReference>
<keyword evidence="2" id="KW-0328">Glycosyltransferase</keyword>
<protein>
    <submittedName>
        <fullName evidence="2">Multimodular transpeptidase-transglycosylase</fullName>
        <ecNumber evidence="2">2.4.1.129</ecNumber>
        <ecNumber evidence="2">3.4.-.-</ecNumber>
    </submittedName>
</protein>
<evidence type="ECO:0000313" key="2">
    <source>
        <dbReference type="EMBL" id="AKB73626.1"/>
    </source>
</evidence>
<evidence type="ECO:0000256" key="1">
    <source>
        <dbReference type="SAM" id="MobiDB-lite"/>
    </source>
</evidence>
<dbReference type="GO" id="GO:0016757">
    <property type="term" value="F:glycosyltransferase activity"/>
    <property type="evidence" value="ECO:0007669"/>
    <property type="project" value="UniProtKB-KW"/>
</dbReference>
<dbReference type="HOGENOM" id="CLU_159091_0_0_2"/>
<accession>A0A0E3S0T9</accession>
<dbReference type="GO" id="GO:0016787">
    <property type="term" value="F:hydrolase activity"/>
    <property type="evidence" value="ECO:0007669"/>
    <property type="project" value="UniProtKB-KW"/>
</dbReference>
<keyword evidence="3" id="KW-1185">Reference proteome</keyword>
<dbReference type="EC" id="2.4.1.129" evidence="2"/>
<name>A0A0E3S0T9_9EURY</name>
<dbReference type="Proteomes" id="UP000033072">
    <property type="component" value="Chromosome"/>
</dbReference>
<feature type="region of interest" description="Disordered" evidence="1">
    <location>
        <begin position="67"/>
        <end position="134"/>
    </location>
</feature>
<dbReference type="GeneID" id="69101493"/>
<organism evidence="2 3">
    <name type="scientific">Methanosarcina lacustris Z-7289</name>
    <dbReference type="NCBI Taxonomy" id="1434111"/>
    <lineage>
        <taxon>Archaea</taxon>
        <taxon>Methanobacteriati</taxon>
        <taxon>Methanobacteriota</taxon>
        <taxon>Stenosarchaea group</taxon>
        <taxon>Methanomicrobia</taxon>
        <taxon>Methanosarcinales</taxon>
        <taxon>Methanosarcinaceae</taxon>
        <taxon>Methanosarcina</taxon>
    </lineage>
</organism>
<reference evidence="2 3" key="1">
    <citation type="submission" date="2014-07" db="EMBL/GenBank/DDBJ databases">
        <title>Methanogenic archaea and the global carbon cycle.</title>
        <authorList>
            <person name="Henriksen J.R."/>
            <person name="Luke J."/>
            <person name="Reinhart S."/>
            <person name="Benedict M.N."/>
            <person name="Youngblut N.D."/>
            <person name="Metcalf M.E."/>
            <person name="Whitaker R.J."/>
            <person name="Metcalf W.W."/>
        </authorList>
    </citation>
    <scope>NUCLEOTIDE SEQUENCE [LARGE SCALE GENOMIC DNA]</scope>
    <source>
        <strain evidence="2 3">Z-7289</strain>
    </source>
</reference>
<proteinExistence type="predicted"/>
<dbReference type="RefSeq" id="WP_048124466.1">
    <property type="nucleotide sequence ID" value="NZ_CP009515.1"/>
</dbReference>
<dbReference type="AlphaFoldDB" id="A0A0E3S0T9"/>
<keyword evidence="2" id="KW-0378">Hydrolase</keyword>
<evidence type="ECO:0000313" key="3">
    <source>
        <dbReference type="Proteomes" id="UP000033072"/>
    </source>
</evidence>
<feature type="compositionally biased region" description="Polar residues" evidence="1">
    <location>
        <begin position="113"/>
        <end position="134"/>
    </location>
</feature>
<sequence>MKKMFKIIAMLLVITTVIFAAGCASKTAPTNTTEEAPNGNVVANESITENGTSADVAPEEPTVVKVISDENVADENVTDENVTDENVTDENVTDENVTDENVTDENVTDDNFTDASVANVTDANENVPTEETTA</sequence>